<dbReference type="Proteomes" id="UP001592582">
    <property type="component" value="Unassembled WGS sequence"/>
</dbReference>
<proteinExistence type="predicted"/>
<dbReference type="RefSeq" id="WP_380514932.1">
    <property type="nucleotide sequence ID" value="NZ_JBHEZX010000015.1"/>
</dbReference>
<dbReference type="Gene3D" id="1.10.510.10">
    <property type="entry name" value="Transferase(Phosphotransferase) domain 1"/>
    <property type="match status" value="1"/>
</dbReference>
<comment type="caution">
    <text evidence="1">The sequence shown here is derived from an EMBL/GenBank/DDBJ whole genome shotgun (WGS) entry which is preliminary data.</text>
</comment>
<evidence type="ECO:0008006" key="3">
    <source>
        <dbReference type="Google" id="ProtNLM"/>
    </source>
</evidence>
<dbReference type="InterPro" id="IPR011009">
    <property type="entry name" value="Kinase-like_dom_sf"/>
</dbReference>
<dbReference type="EMBL" id="JBHEZX010000015">
    <property type="protein sequence ID" value="MFC1413306.1"/>
    <property type="molecule type" value="Genomic_DNA"/>
</dbReference>
<evidence type="ECO:0000313" key="1">
    <source>
        <dbReference type="EMBL" id="MFC1413306.1"/>
    </source>
</evidence>
<reference evidence="1 2" key="1">
    <citation type="submission" date="2024-09" db="EMBL/GenBank/DDBJ databases">
        <authorList>
            <person name="Lee S.D."/>
        </authorList>
    </citation>
    <scope>NUCLEOTIDE SEQUENCE [LARGE SCALE GENOMIC DNA]</scope>
    <source>
        <strain evidence="1 2">N1-1</strain>
    </source>
</reference>
<organism evidence="1 2">
    <name type="scientific">Streptacidiphilus alkalitolerans</name>
    <dbReference type="NCBI Taxonomy" id="3342712"/>
    <lineage>
        <taxon>Bacteria</taxon>
        <taxon>Bacillati</taxon>
        <taxon>Actinomycetota</taxon>
        <taxon>Actinomycetes</taxon>
        <taxon>Kitasatosporales</taxon>
        <taxon>Streptomycetaceae</taxon>
        <taxon>Streptacidiphilus</taxon>
    </lineage>
</organism>
<protein>
    <recommendedName>
        <fullName evidence="3">Protein kinase domain-containing protein</fullName>
    </recommendedName>
</protein>
<gene>
    <name evidence="1" type="ORF">ACEZDG_28965</name>
</gene>
<evidence type="ECO:0000313" key="2">
    <source>
        <dbReference type="Proteomes" id="UP001592582"/>
    </source>
</evidence>
<accession>A0ABV6VHY5</accession>
<keyword evidence="2" id="KW-1185">Reference proteome</keyword>
<dbReference type="SUPFAM" id="SSF56112">
    <property type="entry name" value="Protein kinase-like (PK-like)"/>
    <property type="match status" value="1"/>
</dbReference>
<sequence length="336" mass="35915">MTGRTVLLDGVPVPLAEVPSEVDDQAALYRIEGRADYIVKIYREPPGPLQERRLRGLLGMPFGSRSGEEAPEPAVAWPTALVQSREGAVLGYAMPLLGDHVKLEELLDPSSRFRLSEGPDQRFLLGVCWNLAFMVARMHGDGIVIGDLSGSSVVVDRNGFVEFIEFESVSFTDPVTEEYFPGTAEPATAASDDFALAVLIFRLLTGSDTAPRGTVDPQALPPPLQELARVAFGPGAADRAGPPTAEAWLRALDVARIAVPKTVAATGEPAERSRRTRATWRAFLAGVGGTLDLLGGADRPREPLPAFEATLADDVHELCLALGLRVEDENPVGGSV</sequence>
<name>A0ABV6VHY5_9ACTN</name>